<dbReference type="InterPro" id="IPR000587">
    <property type="entry name" value="Creatinase_N"/>
</dbReference>
<dbReference type="InterPro" id="IPR000994">
    <property type="entry name" value="Pept_M24"/>
</dbReference>
<proteinExistence type="predicted"/>
<accession>A0A1Q2D567</accession>
<name>A0A1Q2D567_9ENTE</name>
<dbReference type="InterPro" id="IPR001714">
    <property type="entry name" value="Pept_M24_MAP"/>
</dbReference>
<dbReference type="InterPro" id="IPR029149">
    <property type="entry name" value="Creatin/AminoP/Spt16_N"/>
</dbReference>
<dbReference type="InterPro" id="IPR036005">
    <property type="entry name" value="Creatinase/aminopeptidase-like"/>
</dbReference>
<dbReference type="Pfam" id="PF01321">
    <property type="entry name" value="Creatinase_N"/>
    <property type="match status" value="1"/>
</dbReference>
<dbReference type="Gene3D" id="3.40.350.10">
    <property type="entry name" value="Creatinase/prolidase N-terminal domain"/>
    <property type="match status" value="1"/>
</dbReference>
<dbReference type="RefSeq" id="WP_077275520.1">
    <property type="nucleotide sequence ID" value="NZ_CP019609.1"/>
</dbReference>
<keyword evidence="2" id="KW-1185">Reference proteome</keyword>
<dbReference type="KEGG" id="vpi:BW732_03720"/>
<dbReference type="EMBL" id="CP019609">
    <property type="protein sequence ID" value="AQP53431.1"/>
    <property type="molecule type" value="Genomic_DNA"/>
</dbReference>
<dbReference type="Pfam" id="PF00557">
    <property type="entry name" value="Peptidase_M24"/>
    <property type="match status" value="1"/>
</dbReference>
<dbReference type="AlphaFoldDB" id="A0A1Q2D567"/>
<dbReference type="STRING" id="633807.BW732_03720"/>
<sequence length="363" mass="39812">MNQEKLNRVLQEMRHRHMPQLLISDPATIFYLTGVWTEAGERLLTLVLKEDGKHVAVINKLFPLTEAQLGMPVVTVDDTDEGFGMGVLVNQLDTEKPIAVDKNWAAHFLLDLMKRVDKPVDHFAISSTITDDLRAIKSAEEIAKMAAASKDNDQAIAALAALIPDKLTELEMGHRLLDIYKSMGNSGFSFDPIVAYGANGADPHHMNDDSIVRAGDSIILDIGGVKDGYCSDMTRTFFYQTVSDKSRDVYETVLEANLRAIAAVKPGVKFSEIDAAARDYITEKGYGDYFTHRTGHFIGIECHEAGDVSAANHTTVKPGMIFSIEPGIYLPGEVGVRIEDLVVATEDGCNVLNAYPKELTILG</sequence>
<gene>
    <name evidence="1" type="ORF">BW732_03720</name>
</gene>
<dbReference type="GO" id="GO:0008235">
    <property type="term" value="F:metalloexopeptidase activity"/>
    <property type="evidence" value="ECO:0007669"/>
    <property type="project" value="UniProtKB-ARBA"/>
</dbReference>
<dbReference type="PRINTS" id="PR00599">
    <property type="entry name" value="MAPEPTIDASE"/>
</dbReference>
<evidence type="ECO:0000313" key="2">
    <source>
        <dbReference type="Proteomes" id="UP000188246"/>
    </source>
</evidence>
<dbReference type="GO" id="GO:0004177">
    <property type="term" value="F:aminopeptidase activity"/>
    <property type="evidence" value="ECO:0007669"/>
    <property type="project" value="UniProtKB-ARBA"/>
</dbReference>
<dbReference type="InterPro" id="IPR050659">
    <property type="entry name" value="Peptidase_M24B"/>
</dbReference>
<dbReference type="SUPFAM" id="SSF55920">
    <property type="entry name" value="Creatinase/aminopeptidase"/>
    <property type="match status" value="1"/>
</dbReference>
<dbReference type="CDD" id="cd01092">
    <property type="entry name" value="APP-like"/>
    <property type="match status" value="1"/>
</dbReference>
<evidence type="ECO:0000313" key="1">
    <source>
        <dbReference type="EMBL" id="AQP53431.1"/>
    </source>
</evidence>
<dbReference type="OrthoDB" id="9806388at2"/>
<dbReference type="Gene3D" id="3.90.230.10">
    <property type="entry name" value="Creatinase/methionine aminopeptidase superfamily"/>
    <property type="match status" value="1"/>
</dbReference>
<dbReference type="Proteomes" id="UP000188246">
    <property type="component" value="Chromosome"/>
</dbReference>
<dbReference type="SUPFAM" id="SSF53092">
    <property type="entry name" value="Creatinase/prolidase N-terminal domain"/>
    <property type="match status" value="1"/>
</dbReference>
<organism evidence="1 2">
    <name type="scientific">Vagococcus penaei</name>
    <dbReference type="NCBI Taxonomy" id="633807"/>
    <lineage>
        <taxon>Bacteria</taxon>
        <taxon>Bacillati</taxon>
        <taxon>Bacillota</taxon>
        <taxon>Bacilli</taxon>
        <taxon>Lactobacillales</taxon>
        <taxon>Enterococcaceae</taxon>
        <taxon>Vagococcus</taxon>
    </lineage>
</organism>
<reference evidence="1 2" key="1">
    <citation type="journal article" date="2010" name="Int. J. Syst. Evol. Microbiol.">
        <title>Vagococcus penaei sp. nov., isolated from spoilage microbiota of cooked shrimp (Penaeus vannamei).</title>
        <authorList>
            <person name="Jaffres E."/>
            <person name="Prevost H."/>
            <person name="Rossero A."/>
            <person name="Joffraud J.J."/>
            <person name="Dousset X."/>
        </authorList>
    </citation>
    <scope>NUCLEOTIDE SEQUENCE [LARGE SCALE GENOMIC DNA]</scope>
    <source>
        <strain evidence="1 2">CD276</strain>
    </source>
</reference>
<protein>
    <submittedName>
        <fullName evidence="1">Peptidase M24 family protein</fullName>
    </submittedName>
</protein>
<dbReference type="PANTHER" id="PTHR46112:SF3">
    <property type="entry name" value="AMINOPEPTIDASE YPDF"/>
    <property type="match status" value="1"/>
</dbReference>
<dbReference type="PANTHER" id="PTHR46112">
    <property type="entry name" value="AMINOPEPTIDASE"/>
    <property type="match status" value="1"/>
</dbReference>